<accession>A0ABN8MFJ6</accession>
<comment type="caution">
    <text evidence="2">The sequence shown here is derived from an EMBL/GenBank/DDBJ whole genome shotgun (WGS) entry which is preliminary data.</text>
</comment>
<evidence type="ECO:0000313" key="3">
    <source>
        <dbReference type="Proteomes" id="UP001159427"/>
    </source>
</evidence>
<protein>
    <submittedName>
        <fullName evidence="2">Uncharacterized protein</fullName>
    </submittedName>
</protein>
<evidence type="ECO:0000256" key="1">
    <source>
        <dbReference type="SAM" id="Coils"/>
    </source>
</evidence>
<dbReference type="Proteomes" id="UP001159427">
    <property type="component" value="Unassembled WGS sequence"/>
</dbReference>
<keyword evidence="1" id="KW-0175">Coiled coil</keyword>
<sequence>MTANDKLRKENQVLRNEIEELKKKLLKVIDELSKNQHGRHAERELSPGKGVQLNLRQANMTTSSASKWKLRGKFSCYLFPAVDKSTSVHRTSATLIDDTFVNNHDQLLASGDIISDISDHFSQFCITTSAKDKLQRVKNIKIRDYSRFSADRFNDELSEAAGLESNN</sequence>
<gene>
    <name evidence="2" type="ORF">PEVE_00034102</name>
</gene>
<name>A0ABN8MFJ6_9CNID</name>
<dbReference type="EMBL" id="CALNXI010000511">
    <property type="protein sequence ID" value="CAH3028440.1"/>
    <property type="molecule type" value="Genomic_DNA"/>
</dbReference>
<reference evidence="2 3" key="1">
    <citation type="submission" date="2022-05" db="EMBL/GenBank/DDBJ databases">
        <authorList>
            <consortium name="Genoscope - CEA"/>
            <person name="William W."/>
        </authorList>
    </citation>
    <scope>NUCLEOTIDE SEQUENCE [LARGE SCALE GENOMIC DNA]</scope>
</reference>
<keyword evidence="3" id="KW-1185">Reference proteome</keyword>
<evidence type="ECO:0000313" key="2">
    <source>
        <dbReference type="EMBL" id="CAH3028440.1"/>
    </source>
</evidence>
<organism evidence="2 3">
    <name type="scientific">Porites evermanni</name>
    <dbReference type="NCBI Taxonomy" id="104178"/>
    <lineage>
        <taxon>Eukaryota</taxon>
        <taxon>Metazoa</taxon>
        <taxon>Cnidaria</taxon>
        <taxon>Anthozoa</taxon>
        <taxon>Hexacorallia</taxon>
        <taxon>Scleractinia</taxon>
        <taxon>Fungiina</taxon>
        <taxon>Poritidae</taxon>
        <taxon>Porites</taxon>
    </lineage>
</organism>
<feature type="coiled-coil region" evidence="1">
    <location>
        <begin position="4"/>
        <end position="35"/>
    </location>
</feature>
<proteinExistence type="predicted"/>